<proteinExistence type="predicted"/>
<evidence type="ECO:0000313" key="3">
    <source>
        <dbReference type="Proteomes" id="UP000004358"/>
    </source>
</evidence>
<organism evidence="2 3">
    <name type="scientific">Blastopirellula marina DSM 3645</name>
    <dbReference type="NCBI Taxonomy" id="314230"/>
    <lineage>
        <taxon>Bacteria</taxon>
        <taxon>Pseudomonadati</taxon>
        <taxon>Planctomycetota</taxon>
        <taxon>Planctomycetia</taxon>
        <taxon>Pirellulales</taxon>
        <taxon>Pirellulaceae</taxon>
        <taxon>Blastopirellula</taxon>
    </lineage>
</organism>
<dbReference type="EMBL" id="AANZ01000006">
    <property type="protein sequence ID" value="EAQ81087.1"/>
    <property type="molecule type" value="Genomic_DNA"/>
</dbReference>
<accession>A3ZQZ4</accession>
<dbReference type="RefSeq" id="WP_002652097.1">
    <property type="nucleotide sequence ID" value="NZ_CH672376.1"/>
</dbReference>
<evidence type="ECO:0000256" key="1">
    <source>
        <dbReference type="SAM" id="SignalP"/>
    </source>
</evidence>
<name>A3ZQZ4_9BACT</name>
<comment type="caution">
    <text evidence="2">The sequence shown here is derived from an EMBL/GenBank/DDBJ whole genome shotgun (WGS) entry which is preliminary data.</text>
</comment>
<dbReference type="OrthoDB" id="281767at2"/>
<dbReference type="AlphaFoldDB" id="A3ZQZ4"/>
<evidence type="ECO:0000313" key="2">
    <source>
        <dbReference type="EMBL" id="EAQ81087.1"/>
    </source>
</evidence>
<dbReference type="Proteomes" id="UP000004358">
    <property type="component" value="Unassembled WGS sequence"/>
</dbReference>
<feature type="signal peptide" evidence="1">
    <location>
        <begin position="1"/>
        <end position="21"/>
    </location>
</feature>
<keyword evidence="1" id="KW-0732">Signal</keyword>
<sequence>MNLKAMAALLGMMMFATLAHAGGWGEMMGYSSAADCGCASTAACGPNCANVWDGYCADQSCGRRSPIQGRYHWFALPTACGCGPTCATGACCDEYPMCNCNGPHFERVCEKCPSCLKMFKVRGYSGGSCGAPGCSACGQASTRIIQLGQPSYQEIQMMPSAPRVPTKEAKLIYPSHRATLPN</sequence>
<protein>
    <submittedName>
        <fullName evidence="2">Uncharacterized protein</fullName>
    </submittedName>
</protein>
<reference evidence="2 3" key="1">
    <citation type="submission" date="2006-02" db="EMBL/GenBank/DDBJ databases">
        <authorList>
            <person name="Amann R."/>
            <person name="Ferriera S."/>
            <person name="Johnson J."/>
            <person name="Kravitz S."/>
            <person name="Halpern A."/>
            <person name="Remington K."/>
            <person name="Beeson K."/>
            <person name="Tran B."/>
            <person name="Rogers Y.-H."/>
            <person name="Friedman R."/>
            <person name="Venter J.C."/>
        </authorList>
    </citation>
    <scope>NUCLEOTIDE SEQUENCE [LARGE SCALE GENOMIC DNA]</scope>
    <source>
        <strain evidence="2 3">DSM 3645</strain>
    </source>
</reference>
<feature type="chain" id="PRO_5002664019" evidence="1">
    <location>
        <begin position="22"/>
        <end position="182"/>
    </location>
</feature>
<gene>
    <name evidence="2" type="ORF">DSM3645_20987</name>
</gene>
<dbReference type="HOGENOM" id="CLU_1479357_0_0_0"/>